<comment type="caution">
    <text evidence="2">The sequence shown here is derived from an EMBL/GenBank/DDBJ whole genome shotgun (WGS) entry which is preliminary data.</text>
</comment>
<evidence type="ECO:0000256" key="1">
    <source>
        <dbReference type="SAM" id="MobiDB-lite"/>
    </source>
</evidence>
<reference evidence="2 3" key="1">
    <citation type="submission" date="2019-11" db="EMBL/GenBank/DDBJ databases">
        <title>Whole genome sequence of Oryza granulata.</title>
        <authorList>
            <person name="Li W."/>
        </authorList>
    </citation>
    <scope>NUCLEOTIDE SEQUENCE [LARGE SCALE GENOMIC DNA]</scope>
    <source>
        <strain evidence="3">cv. Menghai</strain>
        <tissue evidence="2">Leaf</tissue>
    </source>
</reference>
<name>A0A6G1EC28_9ORYZ</name>
<organism evidence="2 3">
    <name type="scientific">Oryza meyeriana var. granulata</name>
    <dbReference type="NCBI Taxonomy" id="110450"/>
    <lineage>
        <taxon>Eukaryota</taxon>
        <taxon>Viridiplantae</taxon>
        <taxon>Streptophyta</taxon>
        <taxon>Embryophyta</taxon>
        <taxon>Tracheophyta</taxon>
        <taxon>Spermatophyta</taxon>
        <taxon>Magnoliopsida</taxon>
        <taxon>Liliopsida</taxon>
        <taxon>Poales</taxon>
        <taxon>Poaceae</taxon>
        <taxon>BOP clade</taxon>
        <taxon>Oryzoideae</taxon>
        <taxon>Oryzeae</taxon>
        <taxon>Oryzinae</taxon>
        <taxon>Oryza</taxon>
        <taxon>Oryza meyeriana</taxon>
    </lineage>
</organism>
<proteinExistence type="predicted"/>
<dbReference type="Proteomes" id="UP000479710">
    <property type="component" value="Unassembled WGS sequence"/>
</dbReference>
<evidence type="ECO:0000313" key="3">
    <source>
        <dbReference type="Proteomes" id="UP000479710"/>
    </source>
</evidence>
<feature type="region of interest" description="Disordered" evidence="1">
    <location>
        <begin position="1"/>
        <end position="21"/>
    </location>
</feature>
<protein>
    <submittedName>
        <fullName evidence="2">Uncharacterized protein</fullName>
    </submittedName>
</protein>
<accession>A0A6G1EC28</accession>
<sequence length="87" mass="9291">MAGPQTSVITSRPRARGTMRSGTCSLDEHCFGLGTPRECPSVGGLAGVYHYFELSSAWAGSEAPTMTSKTLGSKPRVLRGYHLSPFE</sequence>
<dbReference type="AlphaFoldDB" id="A0A6G1EC28"/>
<keyword evidence="3" id="KW-1185">Reference proteome</keyword>
<evidence type="ECO:0000313" key="2">
    <source>
        <dbReference type="EMBL" id="KAF0921483.1"/>
    </source>
</evidence>
<gene>
    <name evidence="2" type="ORF">E2562_007021</name>
</gene>
<dbReference type="EMBL" id="SPHZ02000004">
    <property type="protein sequence ID" value="KAF0921483.1"/>
    <property type="molecule type" value="Genomic_DNA"/>
</dbReference>
<feature type="compositionally biased region" description="Polar residues" evidence="1">
    <location>
        <begin position="1"/>
        <end position="10"/>
    </location>
</feature>